<protein>
    <submittedName>
        <fullName evidence="7">Archaeal ADP-dependent phosphofructokinase/glucokinase</fullName>
    </submittedName>
</protein>
<keyword evidence="5" id="KW-0460">Magnesium</keyword>
<name>L0L1D0_METHD</name>
<dbReference type="PROSITE" id="PS51255">
    <property type="entry name" value="ADPK"/>
    <property type="match status" value="1"/>
</dbReference>
<dbReference type="KEGG" id="mhz:Metho_2034"/>
<dbReference type="InterPro" id="IPR029056">
    <property type="entry name" value="Ribokinase-like"/>
</dbReference>
<dbReference type="AlphaFoldDB" id="L0L1D0"/>
<dbReference type="OrthoDB" id="124916at2157"/>
<dbReference type="GO" id="GO:0016301">
    <property type="term" value="F:kinase activity"/>
    <property type="evidence" value="ECO:0007669"/>
    <property type="project" value="UniProtKB-KW"/>
</dbReference>
<dbReference type="HOGENOM" id="CLU_046643_0_0_2"/>
<keyword evidence="4 7" id="KW-0418">Kinase</keyword>
<reference evidence="8" key="1">
    <citation type="submission" date="2012-02" db="EMBL/GenBank/DDBJ databases">
        <title>Complete sequence of chromosome of Methanomethylovorans hollandica DSM 15978.</title>
        <authorList>
            <person name="Lucas S."/>
            <person name="Copeland A."/>
            <person name="Lapidus A."/>
            <person name="Glavina del Rio T."/>
            <person name="Dalin E."/>
            <person name="Tice H."/>
            <person name="Bruce D."/>
            <person name="Goodwin L."/>
            <person name="Pitluck S."/>
            <person name="Peters L."/>
            <person name="Mikhailova N."/>
            <person name="Held B."/>
            <person name="Kyrpides N."/>
            <person name="Mavromatis K."/>
            <person name="Ivanova N."/>
            <person name="Brettin T."/>
            <person name="Detter J.C."/>
            <person name="Han C."/>
            <person name="Larimer F."/>
            <person name="Land M."/>
            <person name="Hauser L."/>
            <person name="Markowitz V."/>
            <person name="Cheng J.-F."/>
            <person name="Hugenholtz P."/>
            <person name="Woyke T."/>
            <person name="Wu D."/>
            <person name="Spring S."/>
            <person name="Schroeder M."/>
            <person name="Brambilla E."/>
            <person name="Klenk H.-P."/>
            <person name="Eisen J.A."/>
        </authorList>
    </citation>
    <scope>NUCLEOTIDE SEQUENCE [LARGE SCALE GENOMIC DNA]</scope>
    <source>
        <strain evidence="8">DSM 15978 / NBRC 107637 / DMS1</strain>
    </source>
</reference>
<accession>L0L1D0</accession>
<organism evidence="7 8">
    <name type="scientific">Methanomethylovorans hollandica (strain DSM 15978 / NBRC 107637 / DMS1)</name>
    <dbReference type="NCBI Taxonomy" id="867904"/>
    <lineage>
        <taxon>Archaea</taxon>
        <taxon>Methanobacteriati</taxon>
        <taxon>Methanobacteriota</taxon>
        <taxon>Stenosarchaea group</taxon>
        <taxon>Methanomicrobia</taxon>
        <taxon>Methanosarcinales</taxon>
        <taxon>Methanosarcinaceae</taxon>
        <taxon>Methanomethylovorans</taxon>
    </lineage>
</organism>
<dbReference type="STRING" id="867904.Metho_2034"/>
<evidence type="ECO:0000256" key="2">
    <source>
        <dbReference type="ARBA" id="ARBA00022679"/>
    </source>
</evidence>
<keyword evidence="2" id="KW-0808">Transferase</keyword>
<evidence type="ECO:0000313" key="8">
    <source>
        <dbReference type="Proteomes" id="UP000010866"/>
    </source>
</evidence>
<dbReference type="Pfam" id="PF04587">
    <property type="entry name" value="ADP_PFK_GK"/>
    <property type="match status" value="1"/>
</dbReference>
<evidence type="ECO:0000256" key="6">
    <source>
        <dbReference type="ARBA" id="ARBA00023152"/>
    </source>
</evidence>
<evidence type="ECO:0000256" key="5">
    <source>
        <dbReference type="ARBA" id="ARBA00022842"/>
    </source>
</evidence>
<dbReference type="SUPFAM" id="SSF53613">
    <property type="entry name" value="Ribokinase-like"/>
    <property type="match status" value="1"/>
</dbReference>
<dbReference type="GeneID" id="14406547"/>
<keyword evidence="8" id="KW-1185">Reference proteome</keyword>
<dbReference type="Gene3D" id="3.30.1110.20">
    <property type="match status" value="1"/>
</dbReference>
<keyword evidence="1" id="KW-0963">Cytoplasm</keyword>
<sequence length="445" mass="49267">MKILCAYNANIDALYSITGAEVSDMLASEDAAELVEKIATPTGVINSMSDLLAGLLICMKEGTGAEWLVHRPEAFKLLKDKFINGSRLRMGGNMGIMANVLSEMGAELVIANVVKPTKRQLSFFSKKAVLIPGDGTYSQETRCEEDEPIHFVFDFKKGDKVAWGNVHFTVPRENRFIATYDIMNMSLLVNPCFEEYAIRHAGEMDGLLISGFHMMLESYPDGSTFRDKLNKVMEQLNVWGHMNNDMSIHAEFGHFSNPVLAQDVFSRISPLVSSIGMNEDELAMLTSIHQVDAAKILRMEVFSLMEAARRSIVASGLRKMIVHTREYILSISSQKDILPEEQLEAMGFGVACAGVFASTGQLHDRNKLWSMSSDMKESEIGLGQMQRFIEATAAVQLGRGAAGTYNEYQVCMIPALLTDDPVSTVGLGDTVTASMFLRELELRKK</sequence>
<keyword evidence="6" id="KW-0324">Glycolysis</keyword>
<dbReference type="GO" id="GO:0016773">
    <property type="term" value="F:phosphotransferase activity, alcohol group as acceptor"/>
    <property type="evidence" value="ECO:0007669"/>
    <property type="project" value="InterPro"/>
</dbReference>
<dbReference type="Proteomes" id="UP000010866">
    <property type="component" value="Chromosome"/>
</dbReference>
<dbReference type="RefSeq" id="WP_015325368.1">
    <property type="nucleotide sequence ID" value="NC_019977.1"/>
</dbReference>
<dbReference type="GO" id="GO:0046872">
    <property type="term" value="F:metal ion binding"/>
    <property type="evidence" value="ECO:0007669"/>
    <property type="project" value="UniProtKB-KW"/>
</dbReference>
<evidence type="ECO:0000313" key="7">
    <source>
        <dbReference type="EMBL" id="AGB50203.1"/>
    </source>
</evidence>
<keyword evidence="3" id="KW-0479">Metal-binding</keyword>
<dbReference type="PANTHER" id="PTHR21208:SF1">
    <property type="entry name" value="ADP-DEPENDENT GLUCOKINASE"/>
    <property type="match status" value="1"/>
</dbReference>
<evidence type="ECO:0000256" key="4">
    <source>
        <dbReference type="ARBA" id="ARBA00022777"/>
    </source>
</evidence>
<dbReference type="NCBIfam" id="NF010642">
    <property type="entry name" value="PRK14039.1"/>
    <property type="match status" value="1"/>
</dbReference>
<proteinExistence type="predicted"/>
<dbReference type="EMBL" id="CP003362">
    <property type="protein sequence ID" value="AGB50203.1"/>
    <property type="molecule type" value="Genomic_DNA"/>
</dbReference>
<dbReference type="InterPro" id="IPR007666">
    <property type="entry name" value="ADP_PFK/GK"/>
</dbReference>
<dbReference type="PANTHER" id="PTHR21208">
    <property type="entry name" value="ADP-DEPENDENT GLUCOKINASE"/>
    <property type="match status" value="1"/>
</dbReference>
<gene>
    <name evidence="7" type="ordered locus">Metho_2034</name>
</gene>
<evidence type="ECO:0000256" key="3">
    <source>
        <dbReference type="ARBA" id="ARBA00022723"/>
    </source>
</evidence>
<dbReference type="Gene3D" id="3.40.1190.20">
    <property type="match status" value="1"/>
</dbReference>
<evidence type="ECO:0000256" key="1">
    <source>
        <dbReference type="ARBA" id="ARBA00022490"/>
    </source>
</evidence>
<dbReference type="GO" id="GO:0006096">
    <property type="term" value="P:glycolytic process"/>
    <property type="evidence" value="ECO:0007669"/>
    <property type="project" value="UniProtKB-KW"/>
</dbReference>